<dbReference type="PIRSF" id="PIRSF029557">
    <property type="entry name" value="UCP029557"/>
    <property type="match status" value="1"/>
</dbReference>
<dbReference type="InterPro" id="IPR023361">
    <property type="entry name" value="DUF1285_beta_roll_sf"/>
</dbReference>
<dbReference type="Pfam" id="PF06938">
    <property type="entry name" value="DUF1285_N"/>
    <property type="match status" value="1"/>
</dbReference>
<dbReference type="InterPro" id="IPR048341">
    <property type="entry name" value="DUF1285_N"/>
</dbReference>
<evidence type="ECO:0000259" key="2">
    <source>
        <dbReference type="Pfam" id="PF21028"/>
    </source>
</evidence>
<reference evidence="4" key="1">
    <citation type="journal article" date="2019" name="Int. J. Syst. Evol. Microbiol.">
        <title>The Global Catalogue of Microorganisms (GCM) 10K type strain sequencing project: providing services to taxonomists for standard genome sequencing and annotation.</title>
        <authorList>
            <consortium name="The Broad Institute Genomics Platform"/>
            <consortium name="The Broad Institute Genome Sequencing Center for Infectious Disease"/>
            <person name="Wu L."/>
            <person name="Ma J."/>
        </authorList>
    </citation>
    <scope>NUCLEOTIDE SEQUENCE [LARGE SCALE GENOMIC DNA]</scope>
    <source>
        <strain evidence="4">TBRC 5781</strain>
    </source>
</reference>
<evidence type="ECO:0000259" key="1">
    <source>
        <dbReference type="Pfam" id="PF06938"/>
    </source>
</evidence>
<keyword evidence="4" id="KW-1185">Reference proteome</keyword>
<proteinExistence type="predicted"/>
<dbReference type="InterPro" id="IPR010707">
    <property type="entry name" value="DUF1285"/>
</dbReference>
<evidence type="ECO:0000313" key="3">
    <source>
        <dbReference type="EMBL" id="MFC3967670.1"/>
    </source>
</evidence>
<dbReference type="Gene3D" id="2.30.270.10">
    <property type="entry name" value="duf1285 protein"/>
    <property type="match status" value="1"/>
</dbReference>
<name>A0ABV8E676_9HYPH</name>
<dbReference type="InterPro" id="IPR048342">
    <property type="entry name" value="DUF1285_C"/>
</dbReference>
<evidence type="ECO:0000313" key="4">
    <source>
        <dbReference type="Proteomes" id="UP001595697"/>
    </source>
</evidence>
<dbReference type="Pfam" id="PF21028">
    <property type="entry name" value="DUF1285_C"/>
    <property type="match status" value="1"/>
</dbReference>
<feature type="domain" description="DUF1285" evidence="1">
    <location>
        <begin position="34"/>
        <end position="101"/>
    </location>
</feature>
<dbReference type="Gene3D" id="3.10.540.10">
    <property type="entry name" value="duf1285 like domain"/>
    <property type="match status" value="1"/>
</dbReference>
<feature type="domain" description="DUF1285" evidence="2">
    <location>
        <begin position="102"/>
        <end position="195"/>
    </location>
</feature>
<dbReference type="RefSeq" id="WP_247261866.1">
    <property type="nucleotide sequence ID" value="NZ_JALJQZ010000029.1"/>
</dbReference>
<protein>
    <submittedName>
        <fullName evidence="3">DUF1285 domain-containing protein</fullName>
    </submittedName>
</protein>
<dbReference type="Proteomes" id="UP001595697">
    <property type="component" value="Unassembled WGS sequence"/>
</dbReference>
<gene>
    <name evidence="3" type="ORF">ACFOVS_05945</name>
</gene>
<sequence length="207" mass="22728">MADETIRAAGDAAGLAAMIARAADQTGNRERGLPPVERWNPPFCGDLDMEIRADGTWFYLGTPIGRPALVRLFSTVLRQDEDGKTYLVTPVEKVGIRVEDAPFLAVEMNVADKAGLPVITFRTNVGDLVSVDAKHPLRFEILGEKRQLKPYVLVRGRLEALVSRAVMYDLVERGETVEIGGREMFALRSGACLFPVMPADELDALSQ</sequence>
<dbReference type="EMBL" id="JBHSBD010000024">
    <property type="protein sequence ID" value="MFC3967670.1"/>
    <property type="molecule type" value="Genomic_DNA"/>
</dbReference>
<comment type="caution">
    <text evidence="3">The sequence shown here is derived from an EMBL/GenBank/DDBJ whole genome shotgun (WGS) entry which is preliminary data.</text>
</comment>
<organism evidence="3 4">
    <name type="scientific">Rhizobium lemnae</name>
    <dbReference type="NCBI Taxonomy" id="1214924"/>
    <lineage>
        <taxon>Bacteria</taxon>
        <taxon>Pseudomonadati</taxon>
        <taxon>Pseudomonadota</taxon>
        <taxon>Alphaproteobacteria</taxon>
        <taxon>Hyphomicrobiales</taxon>
        <taxon>Rhizobiaceae</taxon>
        <taxon>Rhizobium/Agrobacterium group</taxon>
        <taxon>Rhizobium</taxon>
    </lineage>
</organism>
<accession>A0ABV8E676</accession>